<comment type="caution">
    <text evidence="2">The sequence shown here is derived from an EMBL/GenBank/DDBJ whole genome shotgun (WGS) entry which is preliminary data.</text>
</comment>
<organism evidence="2 3">
    <name type="scientific">Rhizopus delemar</name>
    <dbReference type="NCBI Taxonomy" id="936053"/>
    <lineage>
        <taxon>Eukaryota</taxon>
        <taxon>Fungi</taxon>
        <taxon>Fungi incertae sedis</taxon>
        <taxon>Mucoromycota</taxon>
        <taxon>Mucoromycotina</taxon>
        <taxon>Mucoromycetes</taxon>
        <taxon>Mucorales</taxon>
        <taxon>Mucorineae</taxon>
        <taxon>Rhizopodaceae</taxon>
        <taxon>Rhizopus</taxon>
    </lineage>
</organism>
<proteinExistence type="predicted"/>
<gene>
    <name evidence="2" type="ORF">G6F50_014598</name>
</gene>
<dbReference type="AlphaFoldDB" id="A0A9P7C737"/>
<reference evidence="2 3" key="1">
    <citation type="journal article" date="2020" name="Microb. Genom.">
        <title>Genetic diversity of clinical and environmental Mucorales isolates obtained from an investigation of mucormycosis cases among solid organ transplant recipients.</title>
        <authorList>
            <person name="Nguyen M.H."/>
            <person name="Kaul D."/>
            <person name="Muto C."/>
            <person name="Cheng S.J."/>
            <person name="Richter R.A."/>
            <person name="Bruno V.M."/>
            <person name="Liu G."/>
            <person name="Beyhan S."/>
            <person name="Sundermann A.J."/>
            <person name="Mounaud S."/>
            <person name="Pasculle A.W."/>
            <person name="Nierman W.C."/>
            <person name="Driscoll E."/>
            <person name="Cumbie R."/>
            <person name="Clancy C.J."/>
            <person name="Dupont C.L."/>
        </authorList>
    </citation>
    <scope>NUCLEOTIDE SEQUENCE [LARGE SCALE GENOMIC DNA]</scope>
    <source>
        <strain evidence="2 3">GL24</strain>
    </source>
</reference>
<evidence type="ECO:0000256" key="1">
    <source>
        <dbReference type="SAM" id="MobiDB-lite"/>
    </source>
</evidence>
<dbReference type="Proteomes" id="UP000740926">
    <property type="component" value="Unassembled WGS sequence"/>
</dbReference>
<sequence>MQHPTAVLQALHVDLDPVPAARVGGADRRQRILGQRRRAAMGVHLHAQAGGAGAGHGQHGGKQRRDQALNSHRRGIHT</sequence>
<name>A0A9P7C737_9FUNG</name>
<protein>
    <submittedName>
        <fullName evidence="2">Uncharacterized protein</fullName>
    </submittedName>
</protein>
<keyword evidence="3" id="KW-1185">Reference proteome</keyword>
<evidence type="ECO:0000313" key="3">
    <source>
        <dbReference type="Proteomes" id="UP000740926"/>
    </source>
</evidence>
<feature type="region of interest" description="Disordered" evidence="1">
    <location>
        <begin position="47"/>
        <end position="78"/>
    </location>
</feature>
<evidence type="ECO:0000313" key="2">
    <source>
        <dbReference type="EMBL" id="KAG1538878.1"/>
    </source>
</evidence>
<feature type="compositionally biased region" description="Gly residues" evidence="1">
    <location>
        <begin position="50"/>
        <end position="60"/>
    </location>
</feature>
<accession>A0A9P7C737</accession>
<dbReference type="EMBL" id="JAANIU010007136">
    <property type="protein sequence ID" value="KAG1538878.1"/>
    <property type="molecule type" value="Genomic_DNA"/>
</dbReference>